<dbReference type="Pfam" id="PF05977">
    <property type="entry name" value="MFS_3"/>
    <property type="match status" value="1"/>
</dbReference>
<feature type="transmembrane region" description="Helical" evidence="7">
    <location>
        <begin position="164"/>
        <end position="188"/>
    </location>
</feature>
<accession>A0A3M0GEW0</accession>
<evidence type="ECO:0000313" key="8">
    <source>
        <dbReference type="EMBL" id="RMB60133.1"/>
    </source>
</evidence>
<name>A0A3M0GEW0_9ACTN</name>
<dbReference type="OrthoDB" id="9775268at2"/>
<dbReference type="InterPro" id="IPR022324">
    <property type="entry name" value="Bacilysin_exporter_BacE_put"/>
</dbReference>
<dbReference type="InterPro" id="IPR036259">
    <property type="entry name" value="MFS_trans_sf"/>
</dbReference>
<evidence type="ECO:0000256" key="1">
    <source>
        <dbReference type="ARBA" id="ARBA00004651"/>
    </source>
</evidence>
<evidence type="ECO:0000256" key="4">
    <source>
        <dbReference type="ARBA" id="ARBA00022692"/>
    </source>
</evidence>
<feature type="transmembrane region" description="Helical" evidence="7">
    <location>
        <begin position="242"/>
        <end position="261"/>
    </location>
</feature>
<proteinExistence type="predicted"/>
<feature type="transmembrane region" description="Helical" evidence="7">
    <location>
        <begin position="100"/>
        <end position="118"/>
    </location>
</feature>
<dbReference type="PANTHER" id="PTHR23513">
    <property type="entry name" value="INTEGRAL MEMBRANE EFFLUX PROTEIN-RELATED"/>
    <property type="match status" value="1"/>
</dbReference>
<reference evidence="8 9" key="1">
    <citation type="submission" date="2018-10" db="EMBL/GenBank/DDBJ databases">
        <title>Tessaracoccus antarcticuss sp. nov., isolated from sediment.</title>
        <authorList>
            <person name="Zhou L.Y."/>
            <person name="Du Z.J."/>
        </authorList>
    </citation>
    <scope>NUCLEOTIDE SEQUENCE [LARGE SCALE GENOMIC DNA]</scope>
    <source>
        <strain evidence="8 9">JDX10</strain>
    </source>
</reference>
<dbReference type="GO" id="GO:0005886">
    <property type="term" value="C:plasma membrane"/>
    <property type="evidence" value="ECO:0007669"/>
    <property type="project" value="UniProtKB-SubCell"/>
</dbReference>
<keyword evidence="2" id="KW-0813">Transport</keyword>
<dbReference type="Gene3D" id="1.20.1250.20">
    <property type="entry name" value="MFS general substrate transporter like domains"/>
    <property type="match status" value="2"/>
</dbReference>
<dbReference type="Proteomes" id="UP000275256">
    <property type="component" value="Unassembled WGS sequence"/>
</dbReference>
<organism evidence="8 9">
    <name type="scientific">Tessaracoccus antarcticus</name>
    <dbReference type="NCBI Taxonomy" id="2479848"/>
    <lineage>
        <taxon>Bacteria</taxon>
        <taxon>Bacillati</taxon>
        <taxon>Actinomycetota</taxon>
        <taxon>Actinomycetes</taxon>
        <taxon>Propionibacteriales</taxon>
        <taxon>Propionibacteriaceae</taxon>
        <taxon>Tessaracoccus</taxon>
    </lineage>
</organism>
<feature type="transmembrane region" description="Helical" evidence="7">
    <location>
        <begin position="281"/>
        <end position="301"/>
    </location>
</feature>
<dbReference type="CDD" id="cd06173">
    <property type="entry name" value="MFS_MefA_like"/>
    <property type="match status" value="1"/>
</dbReference>
<dbReference type="SUPFAM" id="SSF103473">
    <property type="entry name" value="MFS general substrate transporter"/>
    <property type="match status" value="1"/>
</dbReference>
<feature type="transmembrane region" description="Helical" evidence="7">
    <location>
        <begin position="369"/>
        <end position="389"/>
    </location>
</feature>
<comment type="caution">
    <text evidence="8">The sequence shown here is derived from an EMBL/GenBank/DDBJ whole genome shotgun (WGS) entry which is preliminary data.</text>
</comment>
<gene>
    <name evidence="8" type="ORF">EAX62_10590</name>
</gene>
<feature type="transmembrane region" description="Helical" evidence="7">
    <location>
        <begin position="333"/>
        <end position="357"/>
    </location>
</feature>
<dbReference type="PANTHER" id="PTHR23513:SF6">
    <property type="entry name" value="MAJOR FACILITATOR SUPERFAMILY ASSOCIATED DOMAIN-CONTAINING PROTEIN"/>
    <property type="match status" value="1"/>
</dbReference>
<feature type="transmembrane region" description="Helical" evidence="7">
    <location>
        <begin position="38"/>
        <end position="62"/>
    </location>
</feature>
<keyword evidence="4 7" id="KW-0812">Transmembrane</keyword>
<dbReference type="PRINTS" id="PR01988">
    <property type="entry name" value="EXPORTERBACE"/>
</dbReference>
<keyword evidence="5 7" id="KW-1133">Transmembrane helix</keyword>
<evidence type="ECO:0000256" key="7">
    <source>
        <dbReference type="SAM" id="Phobius"/>
    </source>
</evidence>
<evidence type="ECO:0000256" key="6">
    <source>
        <dbReference type="ARBA" id="ARBA00023136"/>
    </source>
</evidence>
<dbReference type="InterPro" id="IPR010290">
    <property type="entry name" value="TM_effector"/>
</dbReference>
<keyword evidence="9" id="KW-1185">Reference proteome</keyword>
<feature type="transmembrane region" description="Helical" evidence="7">
    <location>
        <begin position="308"/>
        <end position="327"/>
    </location>
</feature>
<dbReference type="EMBL" id="REFW01000002">
    <property type="protein sequence ID" value="RMB60133.1"/>
    <property type="molecule type" value="Genomic_DNA"/>
</dbReference>
<keyword evidence="6 7" id="KW-0472">Membrane</keyword>
<protein>
    <submittedName>
        <fullName evidence="8">MFS transporter</fullName>
    </submittedName>
</protein>
<evidence type="ECO:0000256" key="2">
    <source>
        <dbReference type="ARBA" id="ARBA00022448"/>
    </source>
</evidence>
<feature type="transmembrane region" description="Helical" evidence="7">
    <location>
        <begin position="68"/>
        <end position="88"/>
    </location>
</feature>
<comment type="subcellular location">
    <subcellularLocation>
        <location evidence="1">Cell membrane</location>
        <topology evidence="1">Multi-pass membrane protein</topology>
    </subcellularLocation>
</comment>
<evidence type="ECO:0000256" key="5">
    <source>
        <dbReference type="ARBA" id="ARBA00022989"/>
    </source>
</evidence>
<evidence type="ECO:0000256" key="3">
    <source>
        <dbReference type="ARBA" id="ARBA00022475"/>
    </source>
</evidence>
<evidence type="ECO:0000313" key="9">
    <source>
        <dbReference type="Proteomes" id="UP000275256"/>
    </source>
</evidence>
<feature type="transmembrane region" description="Helical" evidence="7">
    <location>
        <begin position="395"/>
        <end position="414"/>
    </location>
</feature>
<sequence length="445" mass="46923">MQRDERVTSPHGSRTAQPSGAGLRQALASLKNNRQFRLLWVSNLFFFGGVWTQTLVLAWLAYETTGSPMLVAVFGAVRLSPLLLGPFAGVFADRHNRVRLLLFAGSWAVLAVGLVATLSSLDLLPYWVLLLGGLAIGLSQSPSQPARASLVFELVTRENLSNANALNSMAINMTQVIGPALGGAMISLVGAPSALWISTAWYAVSVMMLLPLRGHRQTIHARTGSAFAMVSSGLRSIASNPLASATLLITLAANTFLWPIYQSFMPVFAKESLNLDAAGLGWLLACSGFGGLIGSVIIASLGDFRFKGALFVMGTAIWGILWAGFALSHTIVWSYILMGAIGLMSAAFGVLQTTLVLMTTEPPLHGRALGLQELAIGIQPISSLALGVAAELLGIGATTFFSAALLVVAVLMIGTRGSRLVRYRGVETGATGVEPSTDGQRNVTA</sequence>
<dbReference type="AlphaFoldDB" id="A0A3M0GEW0"/>
<keyword evidence="3" id="KW-1003">Cell membrane</keyword>
<dbReference type="RefSeq" id="WP_121901613.1">
    <property type="nucleotide sequence ID" value="NZ_REFW01000002.1"/>
</dbReference>